<dbReference type="SUPFAM" id="SSF55073">
    <property type="entry name" value="Nucleotide cyclase"/>
    <property type="match status" value="1"/>
</dbReference>
<evidence type="ECO:0000256" key="1">
    <source>
        <dbReference type="SAM" id="Phobius"/>
    </source>
</evidence>
<reference evidence="3 4" key="1">
    <citation type="journal article" date="2010" name="Stand. Genomic Sci.">
        <title>Complete genome sequence of Conexibacter woesei type strain (ID131577).</title>
        <authorList>
            <person name="Pukall R."/>
            <person name="Lapidus A."/>
            <person name="Glavina Del Rio T."/>
            <person name="Copeland A."/>
            <person name="Tice H."/>
            <person name="Cheng J.-F."/>
            <person name="Lucas S."/>
            <person name="Chen F."/>
            <person name="Nolan M."/>
            <person name="Bruce D."/>
            <person name="Goodwin L."/>
            <person name="Pitluck S."/>
            <person name="Mavromatis K."/>
            <person name="Ivanova N."/>
            <person name="Ovchinnikova G."/>
            <person name="Pati A."/>
            <person name="Chen A."/>
            <person name="Palaniappan K."/>
            <person name="Land M."/>
            <person name="Hauser L."/>
            <person name="Chang Y.-J."/>
            <person name="Jeffries C.D."/>
            <person name="Chain P."/>
            <person name="Meincke L."/>
            <person name="Sims D."/>
            <person name="Brettin T."/>
            <person name="Detter J.C."/>
            <person name="Rohde M."/>
            <person name="Goeker M."/>
            <person name="Bristow J."/>
            <person name="Eisen J.A."/>
            <person name="Markowitz V."/>
            <person name="Kyrpides N.C."/>
            <person name="Klenk H.-P."/>
            <person name="Hugenholtz P."/>
        </authorList>
    </citation>
    <scope>NUCLEOTIDE SEQUENCE [LARGE SCALE GENOMIC DNA]</scope>
    <source>
        <strain evidence="4">DSM 14684 / CIP 108061 / JCM 11494 / NBRC 100937 / ID131577</strain>
    </source>
</reference>
<keyword evidence="1" id="KW-0472">Membrane</keyword>
<dbReference type="GO" id="GO:0052621">
    <property type="term" value="F:diguanylate cyclase activity"/>
    <property type="evidence" value="ECO:0007669"/>
    <property type="project" value="TreeGrafter"/>
</dbReference>
<feature type="domain" description="GGDEF" evidence="2">
    <location>
        <begin position="221"/>
        <end position="343"/>
    </location>
</feature>
<feature type="transmembrane region" description="Helical" evidence="1">
    <location>
        <begin position="47"/>
        <end position="66"/>
    </location>
</feature>
<dbReference type="InterPro" id="IPR029787">
    <property type="entry name" value="Nucleotide_cyclase"/>
</dbReference>
<dbReference type="HOGENOM" id="CLU_000445_11_1_11"/>
<dbReference type="InterPro" id="IPR050469">
    <property type="entry name" value="Diguanylate_Cyclase"/>
</dbReference>
<name>D3F7L9_CONWI</name>
<dbReference type="FunFam" id="3.30.70.270:FF:000001">
    <property type="entry name" value="Diguanylate cyclase domain protein"/>
    <property type="match status" value="1"/>
</dbReference>
<accession>D3F7L9</accession>
<dbReference type="PANTHER" id="PTHR45138">
    <property type="entry name" value="REGULATORY COMPONENTS OF SENSORY TRANSDUCTION SYSTEM"/>
    <property type="match status" value="1"/>
</dbReference>
<keyword evidence="4" id="KW-1185">Reference proteome</keyword>
<dbReference type="KEGG" id="cwo:Cwoe_2458"/>
<dbReference type="InterPro" id="IPR043128">
    <property type="entry name" value="Rev_trsase/Diguanyl_cyclase"/>
</dbReference>
<sequence>MSPRLLTAPETGQATAAAAARRLLPFALCGLVAFALVPATGGISVRWTEVGVAFALSAALGVAALLRPQLTGGHHAGAAALAALVAIALLRDGTGGAGSGYGVVVIVPVLWVALYGSRGQLLAALLFATLVFVIPLVAIGAPEYPPTGWRSVPLLVLSCALVGVAVQELLARERAVAGRLQLAHAELERLVETDPLTGLPNRRAIETTHRREIAVALRTGRPLTLAIIDLDRFKAYNDAHGHPAGDALLRTVSDEWSRRLRASDVLTRWGGEEFLLLLPGCDADAADSLVEELRAAVPHAQTFSAGVAPWQPGMTGDQLIARADAALYRAKREGRDRTVIARGDLAHAGVH</sequence>
<gene>
    <name evidence="3" type="ordered locus">Cwoe_2458</name>
</gene>
<dbReference type="InterPro" id="IPR000160">
    <property type="entry name" value="GGDEF_dom"/>
</dbReference>
<proteinExistence type="predicted"/>
<organism evidence="3 4">
    <name type="scientific">Conexibacter woesei (strain DSM 14684 / CCUG 47730 / CIP 108061 / JCM 11494 / NBRC 100937 / ID131577)</name>
    <dbReference type="NCBI Taxonomy" id="469383"/>
    <lineage>
        <taxon>Bacteria</taxon>
        <taxon>Bacillati</taxon>
        <taxon>Actinomycetota</taxon>
        <taxon>Thermoleophilia</taxon>
        <taxon>Solirubrobacterales</taxon>
        <taxon>Conexibacteraceae</taxon>
        <taxon>Conexibacter</taxon>
    </lineage>
</organism>
<dbReference type="STRING" id="469383.Cwoe_2458"/>
<keyword evidence="1" id="KW-1133">Transmembrane helix</keyword>
<dbReference type="EMBL" id="CP001854">
    <property type="protein sequence ID" value="ADB50881.1"/>
    <property type="molecule type" value="Genomic_DNA"/>
</dbReference>
<keyword evidence="1" id="KW-0812">Transmembrane</keyword>
<evidence type="ECO:0000259" key="2">
    <source>
        <dbReference type="PROSITE" id="PS50887"/>
    </source>
</evidence>
<reference evidence="4" key="2">
    <citation type="submission" date="2010-01" db="EMBL/GenBank/DDBJ databases">
        <title>The complete genome of Conexibacter woesei DSM 14684.</title>
        <authorList>
            <consortium name="US DOE Joint Genome Institute (JGI-PGF)"/>
            <person name="Lucas S."/>
            <person name="Copeland A."/>
            <person name="Lapidus A."/>
            <person name="Glavina del Rio T."/>
            <person name="Dalin E."/>
            <person name="Tice H."/>
            <person name="Bruce D."/>
            <person name="Goodwin L."/>
            <person name="Pitluck S."/>
            <person name="Kyrpides N."/>
            <person name="Mavromatis K."/>
            <person name="Ivanova N."/>
            <person name="Mikhailova N."/>
            <person name="Chertkov O."/>
            <person name="Brettin T."/>
            <person name="Detter J.C."/>
            <person name="Han C."/>
            <person name="Larimer F."/>
            <person name="Land M."/>
            <person name="Hauser L."/>
            <person name="Markowitz V."/>
            <person name="Cheng J.-F."/>
            <person name="Hugenholtz P."/>
            <person name="Woyke T."/>
            <person name="Wu D."/>
            <person name="Pukall R."/>
            <person name="Steenblock K."/>
            <person name="Schneider S."/>
            <person name="Klenk H.-P."/>
            <person name="Eisen J.A."/>
        </authorList>
    </citation>
    <scope>NUCLEOTIDE SEQUENCE [LARGE SCALE GENOMIC DNA]</scope>
    <source>
        <strain evidence="4">DSM 14684 / CIP 108061 / JCM 11494 / NBRC 100937 / ID131577</strain>
    </source>
</reference>
<dbReference type="GO" id="GO:1902201">
    <property type="term" value="P:negative regulation of bacterial-type flagellum-dependent cell motility"/>
    <property type="evidence" value="ECO:0007669"/>
    <property type="project" value="TreeGrafter"/>
</dbReference>
<evidence type="ECO:0000313" key="4">
    <source>
        <dbReference type="Proteomes" id="UP000008229"/>
    </source>
</evidence>
<protein>
    <submittedName>
        <fullName evidence="3">Diguanylate cyclase</fullName>
    </submittedName>
</protein>
<dbReference type="PANTHER" id="PTHR45138:SF24">
    <property type="entry name" value="DIGUANYLATE CYCLASE DGCC-RELATED"/>
    <property type="match status" value="1"/>
</dbReference>
<dbReference type="Pfam" id="PF00990">
    <property type="entry name" value="GGDEF"/>
    <property type="match status" value="1"/>
</dbReference>
<feature type="transmembrane region" description="Helical" evidence="1">
    <location>
        <begin position="73"/>
        <end position="90"/>
    </location>
</feature>
<dbReference type="SMART" id="SM00267">
    <property type="entry name" value="GGDEF"/>
    <property type="match status" value="1"/>
</dbReference>
<dbReference type="GO" id="GO:0043709">
    <property type="term" value="P:cell adhesion involved in single-species biofilm formation"/>
    <property type="evidence" value="ECO:0007669"/>
    <property type="project" value="TreeGrafter"/>
</dbReference>
<feature type="transmembrane region" description="Helical" evidence="1">
    <location>
        <begin position="23"/>
        <end position="41"/>
    </location>
</feature>
<feature type="transmembrane region" description="Helical" evidence="1">
    <location>
        <begin position="96"/>
        <end position="114"/>
    </location>
</feature>
<dbReference type="NCBIfam" id="TIGR00254">
    <property type="entry name" value="GGDEF"/>
    <property type="match status" value="1"/>
</dbReference>
<dbReference type="Proteomes" id="UP000008229">
    <property type="component" value="Chromosome"/>
</dbReference>
<dbReference type="OrthoDB" id="23692at2"/>
<evidence type="ECO:0000313" key="3">
    <source>
        <dbReference type="EMBL" id="ADB50881.1"/>
    </source>
</evidence>
<dbReference type="Gene3D" id="3.30.70.270">
    <property type="match status" value="1"/>
</dbReference>
<dbReference type="CDD" id="cd01949">
    <property type="entry name" value="GGDEF"/>
    <property type="match status" value="1"/>
</dbReference>
<feature type="transmembrane region" description="Helical" evidence="1">
    <location>
        <begin position="121"/>
        <end position="140"/>
    </location>
</feature>
<dbReference type="PROSITE" id="PS50887">
    <property type="entry name" value="GGDEF"/>
    <property type="match status" value="1"/>
</dbReference>
<feature type="transmembrane region" description="Helical" evidence="1">
    <location>
        <begin position="152"/>
        <end position="171"/>
    </location>
</feature>
<dbReference type="AlphaFoldDB" id="D3F7L9"/>
<dbReference type="RefSeq" id="WP_012933932.1">
    <property type="nucleotide sequence ID" value="NC_013739.1"/>
</dbReference>
<dbReference type="GO" id="GO:0005886">
    <property type="term" value="C:plasma membrane"/>
    <property type="evidence" value="ECO:0007669"/>
    <property type="project" value="TreeGrafter"/>
</dbReference>
<dbReference type="eggNOG" id="COG3706">
    <property type="taxonomic scope" value="Bacteria"/>
</dbReference>